<organism evidence="3 4">
    <name type="scientific">Granulicella arctica</name>
    <dbReference type="NCBI Taxonomy" id="940613"/>
    <lineage>
        <taxon>Bacteria</taxon>
        <taxon>Pseudomonadati</taxon>
        <taxon>Acidobacteriota</taxon>
        <taxon>Terriglobia</taxon>
        <taxon>Terriglobales</taxon>
        <taxon>Acidobacteriaceae</taxon>
        <taxon>Granulicella</taxon>
    </lineage>
</organism>
<feature type="region of interest" description="Disordered" evidence="1">
    <location>
        <begin position="67"/>
        <end position="86"/>
    </location>
</feature>
<evidence type="ECO:0000256" key="1">
    <source>
        <dbReference type="SAM" id="MobiDB-lite"/>
    </source>
</evidence>
<dbReference type="Proteomes" id="UP000589520">
    <property type="component" value="Unassembled WGS sequence"/>
</dbReference>
<dbReference type="EMBL" id="JACCCW010000001">
    <property type="protein sequence ID" value="NYF79198.1"/>
    <property type="molecule type" value="Genomic_DNA"/>
</dbReference>
<accession>A0A7Y9TSN6</accession>
<protein>
    <submittedName>
        <fullName evidence="3">Uncharacterized protein</fullName>
    </submittedName>
</protein>
<evidence type="ECO:0000313" key="4">
    <source>
        <dbReference type="Proteomes" id="UP000589520"/>
    </source>
</evidence>
<name>A0A7Y9TSN6_9BACT</name>
<evidence type="ECO:0000313" key="3">
    <source>
        <dbReference type="EMBL" id="NYF79198.1"/>
    </source>
</evidence>
<gene>
    <name evidence="3" type="ORF">HDF17_001485</name>
</gene>
<reference evidence="3 4" key="1">
    <citation type="submission" date="2020-07" db="EMBL/GenBank/DDBJ databases">
        <title>Genomic Encyclopedia of Type Strains, Phase IV (KMG-V): Genome sequencing to study the core and pangenomes of soil and plant-associated prokaryotes.</title>
        <authorList>
            <person name="Whitman W."/>
        </authorList>
    </citation>
    <scope>NUCLEOTIDE SEQUENCE [LARGE SCALE GENOMIC DNA]</scope>
    <source>
        <strain evidence="3 4">X4EP2</strain>
    </source>
</reference>
<proteinExistence type="predicted"/>
<keyword evidence="2" id="KW-1133">Transmembrane helix</keyword>
<keyword evidence="2" id="KW-0472">Membrane</keyword>
<sequence>MIREERRSRLVVLIVLAMSLLLLLSLAHTATHHDLSSIAFLLAPIFLFGSLDLCLSLWTSGTTNEATLHPSPARPSLFQRPPPALS</sequence>
<feature type="transmembrane region" description="Helical" evidence="2">
    <location>
        <begin position="39"/>
        <end position="58"/>
    </location>
</feature>
<keyword evidence="4" id="KW-1185">Reference proteome</keyword>
<comment type="caution">
    <text evidence="3">The sequence shown here is derived from an EMBL/GenBank/DDBJ whole genome shotgun (WGS) entry which is preliminary data.</text>
</comment>
<dbReference type="RefSeq" id="WP_179489257.1">
    <property type="nucleotide sequence ID" value="NZ_JACCCW010000001.1"/>
</dbReference>
<dbReference type="AlphaFoldDB" id="A0A7Y9TSN6"/>
<keyword evidence="2" id="KW-0812">Transmembrane</keyword>
<evidence type="ECO:0000256" key="2">
    <source>
        <dbReference type="SAM" id="Phobius"/>
    </source>
</evidence>